<protein>
    <submittedName>
        <fullName evidence="1">Uncharacterized protein</fullName>
    </submittedName>
</protein>
<name>A0A0F9XIZ3_9ZZZZ</name>
<organism evidence="1">
    <name type="scientific">marine sediment metagenome</name>
    <dbReference type="NCBI Taxonomy" id="412755"/>
    <lineage>
        <taxon>unclassified sequences</taxon>
        <taxon>metagenomes</taxon>
        <taxon>ecological metagenomes</taxon>
    </lineage>
</organism>
<accession>A0A0F9XIZ3</accession>
<sequence>MPDTPHLDQDQRRLIADLASAWRAYVPLARKADEFVGGMGFKTVSGAAYLVRYFPDPVTGRKKFRSMGRQTPLAEQKLHRWVQDRESYKEAIAEASARLDLTGRLAKAHRLARVPAKTGDFLRKLDLLGVLDDGLAVCGPVALYAYEMDAGQLAPHFFYRSTGRPDVELTSLLRFDHLKEILKASLGEGSRLRPTDSALEGHIDGFCVVIHDASELFSEFSSMTAMSASRDSKPVPVTAVSRRDWITIEKWIASDDPLFEDRCEFVIATMSDDEQSHLEDGRITF</sequence>
<gene>
    <name evidence="1" type="ORF">LCGC14_0212640</name>
</gene>
<proteinExistence type="predicted"/>
<reference evidence="1" key="1">
    <citation type="journal article" date="2015" name="Nature">
        <title>Complex archaea that bridge the gap between prokaryotes and eukaryotes.</title>
        <authorList>
            <person name="Spang A."/>
            <person name="Saw J.H."/>
            <person name="Jorgensen S.L."/>
            <person name="Zaremba-Niedzwiedzka K."/>
            <person name="Martijn J."/>
            <person name="Lind A.E."/>
            <person name="van Eijk R."/>
            <person name="Schleper C."/>
            <person name="Guy L."/>
            <person name="Ettema T.J."/>
        </authorList>
    </citation>
    <scope>NUCLEOTIDE SEQUENCE</scope>
</reference>
<comment type="caution">
    <text evidence="1">The sequence shown here is derived from an EMBL/GenBank/DDBJ whole genome shotgun (WGS) entry which is preliminary data.</text>
</comment>
<dbReference type="AlphaFoldDB" id="A0A0F9XIZ3"/>
<evidence type="ECO:0000313" key="1">
    <source>
        <dbReference type="EMBL" id="KKN91983.1"/>
    </source>
</evidence>
<dbReference type="EMBL" id="LAZR01000098">
    <property type="protein sequence ID" value="KKN91983.1"/>
    <property type="molecule type" value="Genomic_DNA"/>
</dbReference>